<dbReference type="Proteomes" id="UP000005337">
    <property type="component" value="Unassembled WGS sequence"/>
</dbReference>
<sequence length="162" mass="18982">MYYLWQCKRCGSVERNPRFDMITGEKRCSKCACSMVPFEEVWNSENDRLITEKLGVSLLREDGTIKTFNELIEDIREKFVDKKETVINLECDIPEEVEEITDMFESMNSEIVISIKEEKTLFVQANCFMKDESIEEEQKRLQEVTGMKVCILKSNFSYVGVE</sequence>
<gene>
    <name evidence="1" type="ORF">AC3_2564</name>
</gene>
<reference evidence="1 2" key="1">
    <citation type="submission" date="2007-07" db="EMBL/GenBank/DDBJ databases">
        <title>Annotation of Clostridium perfringens E str. JGS1987.</title>
        <authorList>
            <person name="Paulsen I."/>
            <person name="Sebastian Y."/>
        </authorList>
    </citation>
    <scope>NUCLEOTIDE SEQUENCE [LARGE SCALE GENOMIC DNA]</scope>
    <source>
        <strain evidence="2">E str. JGS1987</strain>
    </source>
</reference>
<organism evidence="1 2">
    <name type="scientific">Clostridium perfringens E str. JGS1987</name>
    <dbReference type="NCBI Taxonomy" id="451755"/>
    <lineage>
        <taxon>Bacteria</taxon>
        <taxon>Bacillati</taxon>
        <taxon>Bacillota</taxon>
        <taxon>Clostridia</taxon>
        <taxon>Eubacteriales</taxon>
        <taxon>Clostridiaceae</taxon>
        <taxon>Clostridium</taxon>
    </lineage>
</organism>
<dbReference type="RefSeq" id="WP_003461872.1">
    <property type="nucleotide sequence ID" value="NZ_ABDW01000003.1"/>
</dbReference>
<name>B1BPP9_CLOPF</name>
<proteinExistence type="predicted"/>
<dbReference type="EMBL" id="ABDW01000003">
    <property type="protein sequence ID" value="EDT16326.1"/>
    <property type="molecule type" value="Genomic_DNA"/>
</dbReference>
<comment type="caution">
    <text evidence="1">The sequence shown here is derived from an EMBL/GenBank/DDBJ whole genome shotgun (WGS) entry which is preliminary data.</text>
</comment>
<evidence type="ECO:0000313" key="2">
    <source>
        <dbReference type="Proteomes" id="UP000005337"/>
    </source>
</evidence>
<protein>
    <submittedName>
        <fullName evidence="1">Uncharacterized protein</fullName>
    </submittedName>
</protein>
<accession>B1BPP9</accession>
<dbReference type="AlphaFoldDB" id="B1BPP9"/>
<evidence type="ECO:0000313" key="1">
    <source>
        <dbReference type="EMBL" id="EDT16326.1"/>
    </source>
</evidence>